<dbReference type="PANTHER" id="PTHR43877">
    <property type="entry name" value="AMINOALKYLPHOSPHONATE N-ACETYLTRANSFERASE-RELATED-RELATED"/>
    <property type="match status" value="1"/>
</dbReference>
<protein>
    <submittedName>
        <fullName evidence="4">GCN5 family acetyltransferase</fullName>
    </submittedName>
</protein>
<dbReference type="PANTHER" id="PTHR43877:SF1">
    <property type="entry name" value="ACETYLTRANSFERASE"/>
    <property type="match status" value="1"/>
</dbReference>
<organism evidence="4 5">
    <name type="scientific">Variovorax paradoxus</name>
    <dbReference type="NCBI Taxonomy" id="34073"/>
    <lineage>
        <taxon>Bacteria</taxon>
        <taxon>Pseudomonadati</taxon>
        <taxon>Pseudomonadota</taxon>
        <taxon>Betaproteobacteria</taxon>
        <taxon>Burkholderiales</taxon>
        <taxon>Comamonadaceae</taxon>
        <taxon>Variovorax</taxon>
    </lineage>
</organism>
<sequence length="162" mass="18182">MHIEQALPTEAATVAAVLNEAAQWLSTEGRPLWSATDVGLERVQRDTDAGRYFIAREDGDVAGVVRIDMEDPFFWPEIEPGSSAFVHKLAVRRSWGGRGVSTALLAFARERTRSLGRPYLRLDCVADRQALRTLYEGFGFVLHSVIQKEARSFARYELRIDG</sequence>
<dbReference type="CDD" id="cd04301">
    <property type="entry name" value="NAT_SF"/>
    <property type="match status" value="1"/>
</dbReference>
<feature type="domain" description="N-acetyltransferase" evidence="3">
    <location>
        <begin position="1"/>
        <end position="161"/>
    </location>
</feature>
<dbReference type="InterPro" id="IPR016181">
    <property type="entry name" value="Acyl_CoA_acyltransferase"/>
</dbReference>
<dbReference type="GO" id="GO:0016747">
    <property type="term" value="F:acyltransferase activity, transferring groups other than amino-acyl groups"/>
    <property type="evidence" value="ECO:0007669"/>
    <property type="project" value="InterPro"/>
</dbReference>
<dbReference type="Gene3D" id="3.40.630.30">
    <property type="match status" value="1"/>
</dbReference>
<comment type="caution">
    <text evidence="4">The sequence shown here is derived from an EMBL/GenBank/DDBJ whole genome shotgun (WGS) entry which is preliminary data.</text>
</comment>
<keyword evidence="2" id="KW-0012">Acyltransferase</keyword>
<evidence type="ECO:0000313" key="5">
    <source>
        <dbReference type="Proteomes" id="UP000032067"/>
    </source>
</evidence>
<evidence type="ECO:0000259" key="3">
    <source>
        <dbReference type="PROSITE" id="PS51186"/>
    </source>
</evidence>
<dbReference type="PROSITE" id="PS51186">
    <property type="entry name" value="GNAT"/>
    <property type="match status" value="1"/>
</dbReference>
<proteinExistence type="predicted"/>
<dbReference type="InterPro" id="IPR050832">
    <property type="entry name" value="Bact_Acetyltransf"/>
</dbReference>
<evidence type="ECO:0000313" key="4">
    <source>
        <dbReference type="EMBL" id="KIQ26861.1"/>
    </source>
</evidence>
<keyword evidence="1 4" id="KW-0808">Transferase</keyword>
<gene>
    <name evidence="4" type="ORF">RT97_22820</name>
</gene>
<reference evidence="4 5" key="1">
    <citation type="submission" date="2014-12" db="EMBL/GenBank/DDBJ databases">
        <title>16Stimator: statistical estimation of ribosomal gene copy numbers from draft genome assemblies.</title>
        <authorList>
            <person name="Perisin M.A."/>
            <person name="Vetter M."/>
            <person name="Gilbert J.A."/>
            <person name="Bergelson J."/>
        </authorList>
    </citation>
    <scope>NUCLEOTIDE SEQUENCE [LARGE SCALE GENOMIC DNA]</scope>
    <source>
        <strain evidence="4 5">MEDvA23</strain>
    </source>
</reference>
<dbReference type="Proteomes" id="UP000032067">
    <property type="component" value="Unassembled WGS sequence"/>
</dbReference>
<dbReference type="EMBL" id="JXQQ01000058">
    <property type="protein sequence ID" value="KIQ26861.1"/>
    <property type="molecule type" value="Genomic_DNA"/>
</dbReference>
<evidence type="ECO:0000256" key="2">
    <source>
        <dbReference type="ARBA" id="ARBA00023315"/>
    </source>
</evidence>
<dbReference type="AlphaFoldDB" id="A0A0D0M3H5"/>
<dbReference type="InterPro" id="IPR000182">
    <property type="entry name" value="GNAT_dom"/>
</dbReference>
<dbReference type="RefSeq" id="WP_042581110.1">
    <property type="nucleotide sequence ID" value="NZ_JXQQ01000058.1"/>
</dbReference>
<dbReference type="Pfam" id="PF00583">
    <property type="entry name" value="Acetyltransf_1"/>
    <property type="match status" value="1"/>
</dbReference>
<dbReference type="OrthoDB" id="27442at2"/>
<dbReference type="SUPFAM" id="SSF55729">
    <property type="entry name" value="Acyl-CoA N-acyltransferases (Nat)"/>
    <property type="match status" value="1"/>
</dbReference>
<evidence type="ECO:0000256" key="1">
    <source>
        <dbReference type="ARBA" id="ARBA00022679"/>
    </source>
</evidence>
<accession>A0A0D0M3H5</accession>
<name>A0A0D0M3H5_VARPD</name>